<dbReference type="CDD" id="cd19100">
    <property type="entry name" value="AKR_unchar"/>
    <property type="match status" value="1"/>
</dbReference>
<dbReference type="Proteomes" id="UP000823486">
    <property type="component" value="Unassembled WGS sequence"/>
</dbReference>
<dbReference type="InterPro" id="IPR023210">
    <property type="entry name" value="NADP_OxRdtase_dom"/>
</dbReference>
<dbReference type="PRINTS" id="PR00069">
    <property type="entry name" value="ALDKETRDTASE"/>
</dbReference>
<feature type="domain" description="NADP-dependent oxidoreductase" evidence="1">
    <location>
        <begin position="16"/>
        <end position="184"/>
    </location>
</feature>
<dbReference type="PANTHER" id="PTHR43312">
    <property type="entry name" value="D-THREO-ALDOSE 1-DEHYDROGENASE"/>
    <property type="match status" value="1"/>
</dbReference>
<keyword evidence="3" id="KW-1185">Reference proteome</keyword>
<dbReference type="InterPro" id="IPR020471">
    <property type="entry name" value="AKR"/>
</dbReference>
<dbReference type="Pfam" id="PF00248">
    <property type="entry name" value="Aldo_ket_red"/>
    <property type="match status" value="1"/>
</dbReference>
<dbReference type="InterPro" id="IPR053135">
    <property type="entry name" value="AKR2_Oxidoreductase"/>
</dbReference>
<accession>A0ABS2QFN8</accession>
<dbReference type="SUPFAM" id="SSF51430">
    <property type="entry name" value="NAD(P)-linked oxidoreductase"/>
    <property type="match status" value="1"/>
</dbReference>
<proteinExistence type="predicted"/>
<dbReference type="Gene3D" id="3.20.20.100">
    <property type="entry name" value="NADP-dependent oxidoreductase domain"/>
    <property type="match status" value="1"/>
</dbReference>
<evidence type="ECO:0000313" key="2">
    <source>
        <dbReference type="EMBL" id="MBM7691619.1"/>
    </source>
</evidence>
<gene>
    <name evidence="2" type="ORF">JOC77_001026</name>
</gene>
<dbReference type="InterPro" id="IPR036812">
    <property type="entry name" value="NAD(P)_OxRdtase_dom_sf"/>
</dbReference>
<name>A0ABS2QFN8_9BACI</name>
<dbReference type="EMBL" id="JAFBFI010000003">
    <property type="protein sequence ID" value="MBM7691619.1"/>
    <property type="molecule type" value="Genomic_DNA"/>
</dbReference>
<evidence type="ECO:0000313" key="3">
    <source>
        <dbReference type="Proteomes" id="UP000823486"/>
    </source>
</evidence>
<reference evidence="2 3" key="1">
    <citation type="submission" date="2021-01" db="EMBL/GenBank/DDBJ databases">
        <title>Genomic Encyclopedia of Type Strains, Phase IV (KMG-IV): sequencing the most valuable type-strain genomes for metagenomic binning, comparative biology and taxonomic classification.</title>
        <authorList>
            <person name="Goeker M."/>
        </authorList>
    </citation>
    <scope>NUCLEOTIDE SEQUENCE [LARGE SCALE GENOMIC DNA]</scope>
    <source>
        <strain evidence="2 3">DSM 105482</strain>
    </source>
</reference>
<organism evidence="2 3">
    <name type="scientific">Peribacillus deserti</name>
    <dbReference type="NCBI Taxonomy" id="673318"/>
    <lineage>
        <taxon>Bacteria</taxon>
        <taxon>Bacillati</taxon>
        <taxon>Bacillota</taxon>
        <taxon>Bacilli</taxon>
        <taxon>Bacillales</taxon>
        <taxon>Bacillaceae</taxon>
        <taxon>Peribacillus</taxon>
    </lineage>
</organism>
<dbReference type="RefSeq" id="WP_204539486.1">
    <property type="nucleotide sequence ID" value="NZ_JAFBFI010000003.1"/>
</dbReference>
<comment type="caution">
    <text evidence="2">The sequence shown here is derived from an EMBL/GenBank/DDBJ whole genome shotgun (WGS) entry which is preliminary data.</text>
</comment>
<protein>
    <submittedName>
        <fullName evidence="2">Aldo/keto reductase-like oxidoreductase</fullName>
    </submittedName>
</protein>
<sequence length="292" mass="32261">MLKRKIGRLDYEGSAVMFGAASLGNVTQEEADKSISFALEHGVSHFDTAADYGNAEIRLGPIISKVRNDIFLATKTGERTKEKAKAEIYRSLERMQVDSVDLLQLHAVGTIEELNKCTVKGGALEAAIEAKEEGIVKAIGITGHGHQAAVTHLEALKRFPFETVLLPLNYYMYSLPEYRESFDALMKEANNQNTAVRVIKAIAKAPWVEGQERRYATWYEPFDQQEIIDACVHFVLSFPGIAGFASAGDVHLFPKIVDAVERYGSMNNEEAERILKSISGYTTIFGPPTSIA</sequence>
<dbReference type="PANTHER" id="PTHR43312:SF1">
    <property type="entry name" value="NADP-DEPENDENT OXIDOREDUCTASE DOMAIN-CONTAINING PROTEIN"/>
    <property type="match status" value="1"/>
</dbReference>
<evidence type="ECO:0000259" key="1">
    <source>
        <dbReference type="Pfam" id="PF00248"/>
    </source>
</evidence>